<dbReference type="AlphaFoldDB" id="A0A194QNR4"/>
<evidence type="ECO:0000313" key="3">
    <source>
        <dbReference type="Proteomes" id="UP000053240"/>
    </source>
</evidence>
<reference evidence="2 3" key="1">
    <citation type="journal article" date="2015" name="Nat. Commun.">
        <title>Outbred genome sequencing and CRISPR/Cas9 gene editing in butterflies.</title>
        <authorList>
            <person name="Li X."/>
            <person name="Fan D."/>
            <person name="Zhang W."/>
            <person name="Liu G."/>
            <person name="Zhang L."/>
            <person name="Zhao L."/>
            <person name="Fang X."/>
            <person name="Chen L."/>
            <person name="Dong Y."/>
            <person name="Chen Y."/>
            <person name="Ding Y."/>
            <person name="Zhao R."/>
            <person name="Feng M."/>
            <person name="Zhu Y."/>
            <person name="Feng Y."/>
            <person name="Jiang X."/>
            <person name="Zhu D."/>
            <person name="Xiang H."/>
            <person name="Feng X."/>
            <person name="Li S."/>
            <person name="Wang J."/>
            <person name="Zhang G."/>
            <person name="Kronforst M.R."/>
            <person name="Wang W."/>
        </authorList>
    </citation>
    <scope>NUCLEOTIDE SEQUENCE [LARGE SCALE GENOMIC DNA]</scope>
    <source>
        <strain evidence="2">Ya'a_city_454_Pm</strain>
        <tissue evidence="2">Whole body</tissue>
    </source>
</reference>
<accession>A0A194QNR4</accession>
<protein>
    <submittedName>
        <fullName evidence="2">Uncharacterized protein</fullName>
    </submittedName>
</protein>
<dbReference type="EMBL" id="KQ461196">
    <property type="protein sequence ID" value="KPJ06615.1"/>
    <property type="molecule type" value="Genomic_DNA"/>
</dbReference>
<dbReference type="Proteomes" id="UP000053240">
    <property type="component" value="Unassembled WGS sequence"/>
</dbReference>
<name>A0A194QNR4_PAPMA</name>
<sequence length="95" mass="11071">MNSKSASRKLLYRLIDNPVTSSKRTKGTPQKPKIPKMECYSTSQNRYNEDYEIIKTPNGTKCNLSPTIFLTPKKRRGQKRFVITNVKRLTFDDEE</sequence>
<feature type="region of interest" description="Disordered" evidence="1">
    <location>
        <begin position="13"/>
        <end position="36"/>
    </location>
</feature>
<gene>
    <name evidence="2" type="ORF">RR48_14354</name>
</gene>
<keyword evidence="3" id="KW-1185">Reference proteome</keyword>
<evidence type="ECO:0000256" key="1">
    <source>
        <dbReference type="SAM" id="MobiDB-lite"/>
    </source>
</evidence>
<proteinExistence type="predicted"/>
<organism evidence="2 3">
    <name type="scientific">Papilio machaon</name>
    <name type="common">Old World swallowtail butterfly</name>
    <dbReference type="NCBI Taxonomy" id="76193"/>
    <lineage>
        <taxon>Eukaryota</taxon>
        <taxon>Metazoa</taxon>
        <taxon>Ecdysozoa</taxon>
        <taxon>Arthropoda</taxon>
        <taxon>Hexapoda</taxon>
        <taxon>Insecta</taxon>
        <taxon>Pterygota</taxon>
        <taxon>Neoptera</taxon>
        <taxon>Endopterygota</taxon>
        <taxon>Lepidoptera</taxon>
        <taxon>Glossata</taxon>
        <taxon>Ditrysia</taxon>
        <taxon>Papilionoidea</taxon>
        <taxon>Papilionidae</taxon>
        <taxon>Papilioninae</taxon>
        <taxon>Papilio</taxon>
    </lineage>
</organism>
<dbReference type="InParanoid" id="A0A194QNR4"/>
<evidence type="ECO:0000313" key="2">
    <source>
        <dbReference type="EMBL" id="KPJ06615.1"/>
    </source>
</evidence>